<dbReference type="FunFam" id="3.40.309.10:FF:000009">
    <property type="entry name" value="Aldehyde dehydrogenase A"/>
    <property type="match status" value="1"/>
</dbReference>
<comment type="caution">
    <text evidence="7">The sequence shown here is derived from an EMBL/GenBank/DDBJ whole genome shotgun (WGS) entry which is preliminary data.</text>
</comment>
<dbReference type="CDD" id="cd07093">
    <property type="entry name" value="ALDH_F8_HMSADH"/>
    <property type="match status" value="1"/>
</dbReference>
<dbReference type="Proteomes" id="UP000253628">
    <property type="component" value="Unassembled WGS sequence"/>
</dbReference>
<feature type="domain" description="Aldehyde dehydrogenase" evidence="6">
    <location>
        <begin position="27"/>
        <end position="489"/>
    </location>
</feature>
<dbReference type="InterPro" id="IPR016162">
    <property type="entry name" value="Ald_DH_N"/>
</dbReference>
<dbReference type="Gene3D" id="3.40.309.10">
    <property type="entry name" value="Aldehyde Dehydrogenase, Chain A, domain 2"/>
    <property type="match status" value="1"/>
</dbReference>
<dbReference type="InterPro" id="IPR015590">
    <property type="entry name" value="Aldehyde_DH_dom"/>
</dbReference>
<organism evidence="7 8">
    <name type="scientific">Eoetvoesiella caeni</name>
    <dbReference type="NCBI Taxonomy" id="645616"/>
    <lineage>
        <taxon>Bacteria</taxon>
        <taxon>Pseudomonadati</taxon>
        <taxon>Pseudomonadota</taxon>
        <taxon>Betaproteobacteria</taxon>
        <taxon>Burkholderiales</taxon>
        <taxon>Alcaligenaceae</taxon>
        <taxon>Eoetvoesiella</taxon>
    </lineage>
</organism>
<evidence type="ECO:0000256" key="4">
    <source>
        <dbReference type="PROSITE-ProRule" id="PRU10007"/>
    </source>
</evidence>
<evidence type="ECO:0000256" key="5">
    <source>
        <dbReference type="RuleBase" id="RU003345"/>
    </source>
</evidence>
<dbReference type="PROSITE" id="PS00687">
    <property type="entry name" value="ALDEHYDE_DEHYDR_GLU"/>
    <property type="match status" value="1"/>
</dbReference>
<dbReference type="AlphaFoldDB" id="A0A366HKA9"/>
<accession>A0A366HKA9</accession>
<keyword evidence="2 5" id="KW-0560">Oxidoreductase</keyword>
<evidence type="ECO:0000313" key="7">
    <source>
        <dbReference type="EMBL" id="RBP43390.1"/>
    </source>
</evidence>
<dbReference type="RefSeq" id="WP_242341670.1">
    <property type="nucleotide sequence ID" value="NZ_JACCEU010000001.1"/>
</dbReference>
<name>A0A366HKA9_9BURK</name>
<dbReference type="PROSITE" id="PS00070">
    <property type="entry name" value="ALDEHYDE_DEHYDR_CYS"/>
    <property type="match status" value="1"/>
</dbReference>
<gene>
    <name evidence="7" type="ORF">DFR37_101522</name>
</gene>
<dbReference type="Pfam" id="PF00171">
    <property type="entry name" value="Aldedh"/>
    <property type="match status" value="1"/>
</dbReference>
<dbReference type="InterPro" id="IPR016163">
    <property type="entry name" value="Ald_DH_C"/>
</dbReference>
<sequence length="494" mass="53034">MNHRFPLPDSLAELRNYVNGEFVATGKLFANVSPINGAVLAQVHEADAALADRAVKSAKAALDGPWGSMSVAERAAVLDKVADAIERRYDEFVAAEVADTGRSIEQARTLDVYRGVANFRTFADLVKVAGGETYDMRTASGHDVMNYTVRKPHGVIAIISPWNLPLLLLTWKVAPALACGNTVVVKPSEETPSSATLLAQVMDEAGVPPGVFNLLHGFGPDSAGEFLTGHPDIDAITFTGESSTGSTIMKVAAEGVKEVSFELGGKNAAVVFADADFDAAVAGVIRSSFTNSGQVCLCSERVYVERPIFDRFVAALKEKAEALKVGYPDEPGVDMGPLISKGHRDKVLSYYKLALEEGATLVCGGGVPAFGDERDEGAFVQPTIWTGLPDTARCVREEVFGPVCHIAPFDTDEEVIARVNDSPYGLAASVWTTSLKRAHNVSRRLRTGITWVNTWFLRDLRTPFGGAKQSGLGREGGQYSLDFYSEISNISIQL</sequence>
<keyword evidence="3" id="KW-0520">NAD</keyword>
<dbReference type="InterPro" id="IPR029510">
    <property type="entry name" value="Ald_DH_CS_GLU"/>
</dbReference>
<evidence type="ECO:0000256" key="2">
    <source>
        <dbReference type="ARBA" id="ARBA00023002"/>
    </source>
</evidence>
<evidence type="ECO:0000256" key="1">
    <source>
        <dbReference type="ARBA" id="ARBA00009986"/>
    </source>
</evidence>
<proteinExistence type="inferred from homology"/>
<evidence type="ECO:0000259" key="6">
    <source>
        <dbReference type="Pfam" id="PF00171"/>
    </source>
</evidence>
<feature type="active site" evidence="4">
    <location>
        <position position="262"/>
    </location>
</feature>
<keyword evidence="8" id="KW-1185">Reference proteome</keyword>
<dbReference type="SUPFAM" id="SSF53720">
    <property type="entry name" value="ALDH-like"/>
    <property type="match status" value="1"/>
</dbReference>
<reference evidence="7 8" key="1">
    <citation type="submission" date="2018-06" db="EMBL/GenBank/DDBJ databases">
        <title>Genomic Encyclopedia of Type Strains, Phase IV (KMG-IV): sequencing the most valuable type-strain genomes for metagenomic binning, comparative biology and taxonomic classification.</title>
        <authorList>
            <person name="Goeker M."/>
        </authorList>
    </citation>
    <scope>NUCLEOTIDE SEQUENCE [LARGE SCALE GENOMIC DNA]</scope>
    <source>
        <strain evidence="7 8">DSM 25520</strain>
    </source>
</reference>
<evidence type="ECO:0000313" key="8">
    <source>
        <dbReference type="Proteomes" id="UP000253628"/>
    </source>
</evidence>
<protein>
    <submittedName>
        <fullName evidence="7">Aminomuconate-semialdehyde/2-hydroxymuconate-6-semialdehyde dehydrogenase</fullName>
    </submittedName>
</protein>
<dbReference type="GO" id="GO:0016620">
    <property type="term" value="F:oxidoreductase activity, acting on the aldehyde or oxo group of donors, NAD or NADP as acceptor"/>
    <property type="evidence" value="ECO:0007669"/>
    <property type="project" value="InterPro"/>
</dbReference>
<dbReference type="Gene3D" id="3.40.605.10">
    <property type="entry name" value="Aldehyde Dehydrogenase, Chain A, domain 1"/>
    <property type="match status" value="1"/>
</dbReference>
<dbReference type="NCBIfam" id="TIGR03216">
    <property type="entry name" value="OH_muco_semi_DH"/>
    <property type="match status" value="1"/>
</dbReference>
<dbReference type="InterPro" id="IPR017628">
    <property type="entry name" value="OHmuconic_semiald_DH"/>
</dbReference>
<dbReference type="PANTHER" id="PTHR43720">
    <property type="entry name" value="2-AMINOMUCONIC SEMIALDEHYDE DEHYDROGENASE"/>
    <property type="match status" value="1"/>
</dbReference>
<dbReference type="EMBL" id="QNRQ01000001">
    <property type="protein sequence ID" value="RBP43390.1"/>
    <property type="molecule type" value="Genomic_DNA"/>
</dbReference>
<dbReference type="InterPro" id="IPR016160">
    <property type="entry name" value="Ald_DH_CS_CYS"/>
</dbReference>
<comment type="similarity">
    <text evidence="1 5">Belongs to the aldehyde dehydrogenase family.</text>
</comment>
<dbReference type="InterPro" id="IPR016161">
    <property type="entry name" value="Ald_DH/histidinol_DH"/>
</dbReference>
<evidence type="ECO:0000256" key="3">
    <source>
        <dbReference type="ARBA" id="ARBA00023027"/>
    </source>
</evidence>
<dbReference type="FunFam" id="3.40.605.10:FF:000007">
    <property type="entry name" value="NAD/NADP-dependent betaine aldehyde dehydrogenase"/>
    <property type="match status" value="1"/>
</dbReference>
<dbReference type="PANTHER" id="PTHR43720:SF2">
    <property type="entry name" value="2-AMINOMUCONIC SEMIALDEHYDE DEHYDROGENASE"/>
    <property type="match status" value="1"/>
</dbReference>